<sequence length="67" mass="7712">MSCMNLIKNQFITPSPSPLFSLKNILSLRQLFVSNDRDNVYRHPVVEWQQPQRINGNGRLIGSNTQV</sequence>
<comment type="caution">
    <text evidence="1">The sequence shown here is derived from an EMBL/GenBank/DDBJ whole genome shotgun (WGS) entry which is preliminary data.</text>
</comment>
<name>A0ACB0XYX4_MELEN</name>
<organism evidence="1 2">
    <name type="scientific">Meloidogyne enterolobii</name>
    <name type="common">Root-knot nematode worm</name>
    <name type="synonym">Meloidogyne mayaguensis</name>
    <dbReference type="NCBI Taxonomy" id="390850"/>
    <lineage>
        <taxon>Eukaryota</taxon>
        <taxon>Metazoa</taxon>
        <taxon>Ecdysozoa</taxon>
        <taxon>Nematoda</taxon>
        <taxon>Chromadorea</taxon>
        <taxon>Rhabditida</taxon>
        <taxon>Tylenchina</taxon>
        <taxon>Tylenchomorpha</taxon>
        <taxon>Tylenchoidea</taxon>
        <taxon>Meloidogynidae</taxon>
        <taxon>Meloidogyninae</taxon>
        <taxon>Meloidogyne</taxon>
    </lineage>
</organism>
<reference evidence="1" key="1">
    <citation type="submission" date="2023-11" db="EMBL/GenBank/DDBJ databases">
        <authorList>
            <person name="Poullet M."/>
        </authorList>
    </citation>
    <scope>NUCLEOTIDE SEQUENCE</scope>
    <source>
        <strain evidence="1">E1834</strain>
    </source>
</reference>
<keyword evidence="2" id="KW-1185">Reference proteome</keyword>
<proteinExistence type="predicted"/>
<accession>A0ACB0XYX4</accession>
<evidence type="ECO:0000313" key="1">
    <source>
        <dbReference type="EMBL" id="CAK5023769.1"/>
    </source>
</evidence>
<protein>
    <submittedName>
        <fullName evidence="1">Uncharacterized protein</fullName>
    </submittedName>
</protein>
<dbReference type="EMBL" id="CAVMJV010000004">
    <property type="protein sequence ID" value="CAK5023769.1"/>
    <property type="molecule type" value="Genomic_DNA"/>
</dbReference>
<evidence type="ECO:0000313" key="2">
    <source>
        <dbReference type="Proteomes" id="UP001497535"/>
    </source>
</evidence>
<gene>
    <name evidence="1" type="ORF">MENTE1834_LOCUS5286</name>
</gene>
<dbReference type="Proteomes" id="UP001497535">
    <property type="component" value="Unassembled WGS sequence"/>
</dbReference>